<sequence length="107" mass="12002">MRLKLPGPCSRTSRISIVMPDTSTNAVASVSTTTSTSYSTAAHSSCSGVTICEYKIKWWKHEIRKISRRRELIMSHGIKPSMEECGKVERMRLAGKKICDKSHRCTV</sequence>
<proteinExistence type="predicted"/>
<reference evidence="1" key="2">
    <citation type="submission" date="2020-05" db="UniProtKB">
        <authorList>
            <consortium name="EnsemblMetazoa"/>
        </authorList>
    </citation>
    <scope>IDENTIFICATION</scope>
    <source>
        <strain evidence="1">IAEA</strain>
    </source>
</reference>
<dbReference type="VEuPathDB" id="VectorBase:GPAI024576"/>
<evidence type="ECO:0000313" key="1">
    <source>
        <dbReference type="EnsemblMetazoa" id="GPAI024576-PA"/>
    </source>
</evidence>
<dbReference type="AlphaFoldDB" id="A0A1A9ZTM5"/>
<keyword evidence="2" id="KW-1185">Reference proteome</keyword>
<evidence type="ECO:0000313" key="2">
    <source>
        <dbReference type="Proteomes" id="UP000092445"/>
    </source>
</evidence>
<reference evidence="2" key="1">
    <citation type="submission" date="2014-03" db="EMBL/GenBank/DDBJ databases">
        <authorList>
            <person name="Aksoy S."/>
            <person name="Warren W."/>
            <person name="Wilson R.K."/>
        </authorList>
    </citation>
    <scope>NUCLEOTIDE SEQUENCE [LARGE SCALE GENOMIC DNA]</scope>
    <source>
        <strain evidence="2">IAEA</strain>
    </source>
</reference>
<accession>A0A1A9ZTM5</accession>
<dbReference type="Proteomes" id="UP000092445">
    <property type="component" value="Unassembled WGS sequence"/>
</dbReference>
<organism evidence="1 2">
    <name type="scientific">Glossina pallidipes</name>
    <name type="common">Tsetse fly</name>
    <dbReference type="NCBI Taxonomy" id="7398"/>
    <lineage>
        <taxon>Eukaryota</taxon>
        <taxon>Metazoa</taxon>
        <taxon>Ecdysozoa</taxon>
        <taxon>Arthropoda</taxon>
        <taxon>Hexapoda</taxon>
        <taxon>Insecta</taxon>
        <taxon>Pterygota</taxon>
        <taxon>Neoptera</taxon>
        <taxon>Endopterygota</taxon>
        <taxon>Diptera</taxon>
        <taxon>Brachycera</taxon>
        <taxon>Muscomorpha</taxon>
        <taxon>Hippoboscoidea</taxon>
        <taxon>Glossinidae</taxon>
        <taxon>Glossina</taxon>
    </lineage>
</organism>
<name>A0A1A9ZTM5_GLOPL</name>
<dbReference type="EnsemblMetazoa" id="GPAI024576-RA">
    <property type="protein sequence ID" value="GPAI024576-PA"/>
    <property type="gene ID" value="GPAI024576"/>
</dbReference>
<protein>
    <submittedName>
        <fullName evidence="1">Uncharacterized protein</fullName>
    </submittedName>
</protein>